<dbReference type="EMBL" id="AZBU02000010">
    <property type="protein sequence ID" value="TKR63020.1"/>
    <property type="molecule type" value="Genomic_DNA"/>
</dbReference>
<keyword evidence="2" id="KW-1185">Reference proteome</keyword>
<name>A0A4U5M2T5_STECR</name>
<dbReference type="AlphaFoldDB" id="A0A4U5M2T5"/>
<organism evidence="1 2">
    <name type="scientific">Steinernema carpocapsae</name>
    <name type="common">Entomopathogenic nematode</name>
    <dbReference type="NCBI Taxonomy" id="34508"/>
    <lineage>
        <taxon>Eukaryota</taxon>
        <taxon>Metazoa</taxon>
        <taxon>Ecdysozoa</taxon>
        <taxon>Nematoda</taxon>
        <taxon>Chromadorea</taxon>
        <taxon>Rhabditida</taxon>
        <taxon>Tylenchina</taxon>
        <taxon>Panagrolaimomorpha</taxon>
        <taxon>Strongyloidoidea</taxon>
        <taxon>Steinernematidae</taxon>
        <taxon>Steinernema</taxon>
    </lineage>
</organism>
<comment type="caution">
    <text evidence="1">The sequence shown here is derived from an EMBL/GenBank/DDBJ whole genome shotgun (WGS) entry which is preliminary data.</text>
</comment>
<reference evidence="1 2" key="2">
    <citation type="journal article" date="2019" name="G3 (Bethesda)">
        <title>Hybrid Assembly of the Genome of the Entomopathogenic Nematode Steinernema carpocapsae Identifies the X-Chromosome.</title>
        <authorList>
            <person name="Serra L."/>
            <person name="Macchietto M."/>
            <person name="Macias-Munoz A."/>
            <person name="McGill C.J."/>
            <person name="Rodriguez I.M."/>
            <person name="Rodriguez B."/>
            <person name="Murad R."/>
            <person name="Mortazavi A."/>
        </authorList>
    </citation>
    <scope>NUCLEOTIDE SEQUENCE [LARGE SCALE GENOMIC DNA]</scope>
    <source>
        <strain evidence="1 2">ALL</strain>
    </source>
</reference>
<evidence type="ECO:0000313" key="1">
    <source>
        <dbReference type="EMBL" id="TKR63020.1"/>
    </source>
</evidence>
<gene>
    <name evidence="1" type="ORF">L596_026906</name>
</gene>
<dbReference type="Proteomes" id="UP000298663">
    <property type="component" value="Unassembled WGS sequence"/>
</dbReference>
<accession>A0A4U5M2T5</accession>
<reference evidence="1 2" key="1">
    <citation type="journal article" date="2015" name="Genome Biol.">
        <title>Comparative genomics of Steinernema reveals deeply conserved gene regulatory networks.</title>
        <authorList>
            <person name="Dillman A.R."/>
            <person name="Macchietto M."/>
            <person name="Porter C.F."/>
            <person name="Rogers A."/>
            <person name="Williams B."/>
            <person name="Antoshechkin I."/>
            <person name="Lee M.M."/>
            <person name="Goodwin Z."/>
            <person name="Lu X."/>
            <person name="Lewis E.E."/>
            <person name="Goodrich-Blair H."/>
            <person name="Stock S.P."/>
            <person name="Adams B.J."/>
            <person name="Sternberg P.W."/>
            <person name="Mortazavi A."/>
        </authorList>
    </citation>
    <scope>NUCLEOTIDE SEQUENCE [LARGE SCALE GENOMIC DNA]</scope>
    <source>
        <strain evidence="1 2">ALL</strain>
    </source>
</reference>
<proteinExistence type="predicted"/>
<evidence type="ECO:0000313" key="2">
    <source>
        <dbReference type="Proteomes" id="UP000298663"/>
    </source>
</evidence>
<sequence length="111" mass="13098">MESYRRRRGFSDLVIIHCHEGVSQRRLGVNESKVYSLQADNTIVLYLLMLNECDLPILQLVRFLFTSLLTLLWVSMPEPFFTTSAKLSHNVLFLKIFKLRNHKIVLFPWVM</sequence>
<protein>
    <submittedName>
        <fullName evidence="1">Uncharacterized protein</fullName>
    </submittedName>
</protein>